<accession>A0A0E9QDT2</accession>
<reference evidence="1" key="1">
    <citation type="submission" date="2014-11" db="EMBL/GenBank/DDBJ databases">
        <authorList>
            <person name="Amaro Gonzalez C."/>
        </authorList>
    </citation>
    <scope>NUCLEOTIDE SEQUENCE</scope>
</reference>
<proteinExistence type="predicted"/>
<protein>
    <submittedName>
        <fullName evidence="1">Uncharacterized protein</fullName>
    </submittedName>
</protein>
<reference evidence="1" key="2">
    <citation type="journal article" date="2015" name="Fish Shellfish Immunol.">
        <title>Early steps in the European eel (Anguilla anguilla)-Vibrio vulnificus interaction in the gills: Role of the RtxA13 toxin.</title>
        <authorList>
            <person name="Callol A."/>
            <person name="Pajuelo D."/>
            <person name="Ebbesson L."/>
            <person name="Teles M."/>
            <person name="MacKenzie S."/>
            <person name="Amaro C."/>
        </authorList>
    </citation>
    <scope>NUCLEOTIDE SEQUENCE</scope>
</reference>
<evidence type="ECO:0000313" key="1">
    <source>
        <dbReference type="EMBL" id="JAH14677.1"/>
    </source>
</evidence>
<dbReference type="EMBL" id="GBXM01093900">
    <property type="protein sequence ID" value="JAH14677.1"/>
    <property type="molecule type" value="Transcribed_RNA"/>
</dbReference>
<dbReference type="AlphaFoldDB" id="A0A0E9QDT2"/>
<sequence length="61" mass="6975">MADSGALHLENPTGTPSFTVWPFSWQRLVLHSGWNGQDFEQRSSCALRKMITVTIFFFVEV</sequence>
<organism evidence="1">
    <name type="scientific">Anguilla anguilla</name>
    <name type="common">European freshwater eel</name>
    <name type="synonym">Muraena anguilla</name>
    <dbReference type="NCBI Taxonomy" id="7936"/>
    <lineage>
        <taxon>Eukaryota</taxon>
        <taxon>Metazoa</taxon>
        <taxon>Chordata</taxon>
        <taxon>Craniata</taxon>
        <taxon>Vertebrata</taxon>
        <taxon>Euteleostomi</taxon>
        <taxon>Actinopterygii</taxon>
        <taxon>Neopterygii</taxon>
        <taxon>Teleostei</taxon>
        <taxon>Anguilliformes</taxon>
        <taxon>Anguillidae</taxon>
        <taxon>Anguilla</taxon>
    </lineage>
</organism>
<name>A0A0E9QDT2_ANGAN</name>